<feature type="region of interest" description="Disordered" evidence="1">
    <location>
        <begin position="1"/>
        <end position="29"/>
    </location>
</feature>
<dbReference type="GO" id="GO:0005634">
    <property type="term" value="C:nucleus"/>
    <property type="evidence" value="ECO:0007669"/>
    <property type="project" value="TreeGrafter"/>
</dbReference>
<dbReference type="Proteomes" id="UP000623129">
    <property type="component" value="Unassembled WGS sequence"/>
</dbReference>
<dbReference type="InterPro" id="IPR013730">
    <property type="entry name" value="Fyv7/TAP26"/>
</dbReference>
<dbReference type="PANTHER" id="PTHR15657">
    <property type="entry name" value="THYROID TRANSCRIPTION FACTOR 1-ASSOCIATED PROTEIN 26"/>
    <property type="match status" value="1"/>
</dbReference>
<gene>
    <name evidence="2" type="ORF">FCM35_KLT10022</name>
</gene>
<feature type="region of interest" description="Disordered" evidence="1">
    <location>
        <begin position="68"/>
        <end position="127"/>
    </location>
</feature>
<organism evidence="2 3">
    <name type="scientific">Carex littledalei</name>
    <dbReference type="NCBI Taxonomy" id="544730"/>
    <lineage>
        <taxon>Eukaryota</taxon>
        <taxon>Viridiplantae</taxon>
        <taxon>Streptophyta</taxon>
        <taxon>Embryophyta</taxon>
        <taxon>Tracheophyta</taxon>
        <taxon>Spermatophyta</taxon>
        <taxon>Magnoliopsida</taxon>
        <taxon>Liliopsida</taxon>
        <taxon>Poales</taxon>
        <taxon>Cyperaceae</taxon>
        <taxon>Cyperoideae</taxon>
        <taxon>Cariceae</taxon>
        <taxon>Carex</taxon>
        <taxon>Carex subgen. Euthyceras</taxon>
    </lineage>
</organism>
<dbReference type="OrthoDB" id="1928808at2759"/>
<proteinExistence type="predicted"/>
<reference evidence="2" key="1">
    <citation type="submission" date="2020-01" db="EMBL/GenBank/DDBJ databases">
        <title>Genome sequence of Kobresia littledalei, the first chromosome-level genome in the family Cyperaceae.</title>
        <authorList>
            <person name="Qu G."/>
        </authorList>
    </citation>
    <scope>NUCLEOTIDE SEQUENCE</scope>
    <source>
        <strain evidence="2">C.B.Clarke</strain>
        <tissue evidence="2">Leaf</tissue>
    </source>
</reference>
<dbReference type="PANTHER" id="PTHR15657:SF1">
    <property type="entry name" value="THYROID TRANSCRIPTION FACTOR 1-ASSOCIATED PROTEIN 26"/>
    <property type="match status" value="1"/>
</dbReference>
<evidence type="ECO:0000256" key="1">
    <source>
        <dbReference type="SAM" id="MobiDB-lite"/>
    </source>
</evidence>
<keyword evidence="3" id="KW-1185">Reference proteome</keyword>
<protein>
    <submittedName>
        <fullName evidence="2">Stress response protein nst1 isoform X2</fullName>
    </submittedName>
</protein>
<accession>A0A833RJR4</accession>
<feature type="compositionally biased region" description="Basic and acidic residues" evidence="1">
    <location>
        <begin position="104"/>
        <end position="127"/>
    </location>
</feature>
<name>A0A833RJR4_9POAL</name>
<dbReference type="EMBL" id="SWLB01000002">
    <property type="protein sequence ID" value="KAF3341178.1"/>
    <property type="molecule type" value="Genomic_DNA"/>
</dbReference>
<sequence length="180" mass="21119">MKGERDNKGDGKKWNYKTKRQQRLGGKTGGLSLEAFSKLKSMPSGFNPSLIKKQREFYKNAKLVKKYKTSVKPENHQSYQLKPQAYEEGEGSESVPKHRKKKRQTLESLKEESERKRQEKESERLEREAMIKAKKEAIEKAESKRKVLKDNMFKKTRSGQPVMKYRIQHMLDGLLDTEKK</sequence>
<feature type="compositionally biased region" description="Basic and acidic residues" evidence="1">
    <location>
        <begin position="1"/>
        <end position="13"/>
    </location>
</feature>
<comment type="caution">
    <text evidence="2">The sequence shown here is derived from an EMBL/GenBank/DDBJ whole genome shotgun (WGS) entry which is preliminary data.</text>
</comment>
<evidence type="ECO:0000313" key="2">
    <source>
        <dbReference type="EMBL" id="KAF3341178.1"/>
    </source>
</evidence>
<dbReference type="AlphaFoldDB" id="A0A833RJR4"/>
<evidence type="ECO:0000313" key="3">
    <source>
        <dbReference type="Proteomes" id="UP000623129"/>
    </source>
</evidence>
<dbReference type="Pfam" id="PF08524">
    <property type="entry name" value="rRNA_processing"/>
    <property type="match status" value="1"/>
</dbReference>